<sequence>MGFLKCVEKLDISLEDSTLVYIGDHQEDTIFGKNAEEFYKSQGYNTKVICISASYSDNTPSDWIVKPDFIAYSTTDILDIINKILNN</sequence>
<comment type="caution">
    <text evidence="1">The sequence shown here is derived from an EMBL/GenBank/DDBJ whole genome shotgun (WGS) entry which is preliminary data.</text>
</comment>
<accession>A0A645E1U9</accession>
<organism evidence="1">
    <name type="scientific">bioreactor metagenome</name>
    <dbReference type="NCBI Taxonomy" id="1076179"/>
    <lineage>
        <taxon>unclassified sequences</taxon>
        <taxon>metagenomes</taxon>
        <taxon>ecological metagenomes</taxon>
    </lineage>
</organism>
<reference evidence="1" key="1">
    <citation type="submission" date="2019-08" db="EMBL/GenBank/DDBJ databases">
        <authorList>
            <person name="Kucharzyk K."/>
            <person name="Murdoch R.W."/>
            <person name="Higgins S."/>
            <person name="Loffler F."/>
        </authorList>
    </citation>
    <scope>NUCLEOTIDE SEQUENCE</scope>
</reference>
<dbReference type="InterPro" id="IPR023214">
    <property type="entry name" value="HAD_sf"/>
</dbReference>
<dbReference type="Gene3D" id="3.40.50.1000">
    <property type="entry name" value="HAD superfamily/HAD-like"/>
    <property type="match status" value="1"/>
</dbReference>
<name>A0A645E1U9_9ZZZZ</name>
<dbReference type="AlphaFoldDB" id="A0A645E1U9"/>
<proteinExistence type="predicted"/>
<gene>
    <name evidence="1" type="ORF">SDC9_141708</name>
</gene>
<evidence type="ECO:0000313" key="1">
    <source>
        <dbReference type="EMBL" id="MPM94562.1"/>
    </source>
</evidence>
<protein>
    <submittedName>
        <fullName evidence="1">Uncharacterized protein</fullName>
    </submittedName>
</protein>
<dbReference type="EMBL" id="VSSQ01041174">
    <property type="protein sequence ID" value="MPM94562.1"/>
    <property type="molecule type" value="Genomic_DNA"/>
</dbReference>